<dbReference type="OrthoDB" id="4843046at2"/>
<evidence type="ECO:0000256" key="1">
    <source>
        <dbReference type="SAM" id="Phobius"/>
    </source>
</evidence>
<proteinExistence type="predicted"/>
<dbReference type="EMBL" id="CP036164">
    <property type="protein sequence ID" value="QBF45260.1"/>
    <property type="molecule type" value="Genomic_DNA"/>
</dbReference>
<feature type="transmembrane region" description="Helical" evidence="1">
    <location>
        <begin position="324"/>
        <end position="343"/>
    </location>
</feature>
<feature type="transmembrane region" description="Helical" evidence="1">
    <location>
        <begin position="56"/>
        <end position="75"/>
    </location>
</feature>
<keyword evidence="1" id="KW-0812">Transmembrane</keyword>
<keyword evidence="3" id="KW-1185">Reference proteome</keyword>
<feature type="transmembrane region" description="Helical" evidence="1">
    <location>
        <begin position="355"/>
        <end position="379"/>
    </location>
</feature>
<keyword evidence="1" id="KW-1133">Transmembrane helix</keyword>
<evidence type="ECO:0000313" key="2">
    <source>
        <dbReference type="EMBL" id="QBF45260.1"/>
    </source>
</evidence>
<feature type="transmembrane region" description="Helical" evidence="1">
    <location>
        <begin position="285"/>
        <end position="304"/>
    </location>
</feature>
<dbReference type="KEGG" id="jli:EXU32_02640"/>
<dbReference type="Pfam" id="PF19877">
    <property type="entry name" value="DUF6350"/>
    <property type="match status" value="1"/>
</dbReference>
<feature type="transmembrane region" description="Helical" evidence="1">
    <location>
        <begin position="221"/>
        <end position="245"/>
    </location>
</feature>
<name>A0A4P6MUQ8_9MICO</name>
<keyword evidence="1" id="KW-0472">Membrane</keyword>
<dbReference type="InterPro" id="IPR045931">
    <property type="entry name" value="DUF6350"/>
</dbReference>
<organism evidence="2 3">
    <name type="scientific">Janibacter limosus</name>
    <dbReference type="NCBI Taxonomy" id="53458"/>
    <lineage>
        <taxon>Bacteria</taxon>
        <taxon>Bacillati</taxon>
        <taxon>Actinomycetota</taxon>
        <taxon>Actinomycetes</taxon>
        <taxon>Micrococcales</taxon>
        <taxon>Intrasporangiaceae</taxon>
        <taxon>Janibacter</taxon>
    </lineage>
</organism>
<accession>A0A4P6MUQ8</accession>
<feature type="transmembrane region" description="Helical" evidence="1">
    <location>
        <begin position="119"/>
        <end position="136"/>
    </location>
</feature>
<evidence type="ECO:0000313" key="3">
    <source>
        <dbReference type="Proteomes" id="UP000290408"/>
    </source>
</evidence>
<dbReference type="STRING" id="1216970.GCA_001570985_01407"/>
<feature type="transmembrane region" description="Helical" evidence="1">
    <location>
        <begin position="28"/>
        <end position="50"/>
    </location>
</feature>
<feature type="transmembrane region" description="Helical" evidence="1">
    <location>
        <begin position="82"/>
        <end position="99"/>
    </location>
</feature>
<sequence>MTVMEILRSATTVDDGTRRRPELRAATAGALTAATGWALPVLLVVLGALAVPRASAGFGDAVGSGSLLWLVLGGARLHLGDGALALTPLLGAALLVLLARVGARRGLPEAPDLRLQGSWLAGYTAIGVLAALVGLLSPAGPVLVSLVLPLILVPTLGLAWAHGLPERPADLWSRAPLSVRRGIVPGAKGALLLLAMGAVLVVLATLVHIGRVTQIQSALEAGFFGGLVLVLLQVALLPNLAIWGLSFAAGPGFSTAGGAMTTWSGAEAGLLPMVPVLAAQPQPGGLPWITHLLVLLPIVAGVWLGRETLARVPRLAATQTKLAAVSAAVVVAALTVAVIDALAGGSLGAARLSQLGAPAVVLTLALAGELALGAFAALARDWWVLRR</sequence>
<reference evidence="2 3" key="1">
    <citation type="submission" date="2019-02" db="EMBL/GenBank/DDBJ databases">
        <title>Genomic data mining of an Antarctic deep-sea actinobacterium, Janibacterlimosus P3-3-X1.</title>
        <authorList>
            <person name="Liao L."/>
            <person name="Chen B."/>
        </authorList>
    </citation>
    <scope>NUCLEOTIDE SEQUENCE [LARGE SCALE GENOMIC DNA]</scope>
    <source>
        <strain evidence="2 3">P3-3-X1</strain>
    </source>
</reference>
<dbReference type="Proteomes" id="UP000290408">
    <property type="component" value="Chromosome"/>
</dbReference>
<dbReference type="AlphaFoldDB" id="A0A4P6MUQ8"/>
<feature type="transmembrane region" description="Helical" evidence="1">
    <location>
        <begin position="143"/>
        <end position="163"/>
    </location>
</feature>
<gene>
    <name evidence="2" type="ORF">EXU32_02640</name>
</gene>
<feature type="transmembrane region" description="Helical" evidence="1">
    <location>
        <begin position="183"/>
        <end position="209"/>
    </location>
</feature>
<protein>
    <submittedName>
        <fullName evidence="2">Uncharacterized protein</fullName>
    </submittedName>
</protein>